<protein>
    <submittedName>
        <fullName evidence="2">Sugar phosphate isomerase/epimerase</fullName>
    </submittedName>
</protein>
<dbReference type="InterPro" id="IPR036237">
    <property type="entry name" value="Xyl_isomerase-like_sf"/>
</dbReference>
<dbReference type="GO" id="GO:0016853">
    <property type="term" value="F:isomerase activity"/>
    <property type="evidence" value="ECO:0007669"/>
    <property type="project" value="UniProtKB-KW"/>
</dbReference>
<dbReference type="SUPFAM" id="SSF51658">
    <property type="entry name" value="Xylose isomerase-like"/>
    <property type="match status" value="1"/>
</dbReference>
<dbReference type="RefSeq" id="WP_132114672.1">
    <property type="nucleotide sequence ID" value="NZ_SMJU01000002.1"/>
</dbReference>
<reference evidence="2 3" key="1">
    <citation type="submission" date="2019-02" db="EMBL/GenBank/DDBJ databases">
        <title>Arundinibacter roseus gen. nov., sp. nov., a new member of the family Cytophagaceae.</title>
        <authorList>
            <person name="Szuroczki S."/>
            <person name="Khayer B."/>
            <person name="Sproer C."/>
            <person name="Toumi M."/>
            <person name="Szabo A."/>
            <person name="Felfoldi T."/>
            <person name="Schumann P."/>
            <person name="Toth E."/>
        </authorList>
    </citation>
    <scope>NUCLEOTIDE SEQUENCE [LARGE SCALE GENOMIC DNA]</scope>
    <source>
        <strain evidence="2 3">DMA-k-7a</strain>
    </source>
</reference>
<dbReference type="Pfam" id="PF01261">
    <property type="entry name" value="AP_endonuc_2"/>
    <property type="match status" value="1"/>
</dbReference>
<dbReference type="Gene3D" id="3.20.20.150">
    <property type="entry name" value="Divalent-metal-dependent TIM barrel enzymes"/>
    <property type="match status" value="1"/>
</dbReference>
<keyword evidence="3" id="KW-1185">Reference proteome</keyword>
<dbReference type="AlphaFoldDB" id="A0A4R4KM32"/>
<dbReference type="OrthoDB" id="930834at2"/>
<name>A0A4R4KM32_9BACT</name>
<dbReference type="PANTHER" id="PTHR12110">
    <property type="entry name" value="HYDROXYPYRUVATE ISOMERASE"/>
    <property type="match status" value="1"/>
</dbReference>
<comment type="caution">
    <text evidence="2">The sequence shown here is derived from an EMBL/GenBank/DDBJ whole genome shotgun (WGS) entry which is preliminary data.</text>
</comment>
<evidence type="ECO:0000313" key="3">
    <source>
        <dbReference type="Proteomes" id="UP000295706"/>
    </source>
</evidence>
<feature type="domain" description="Xylose isomerase-like TIM barrel" evidence="1">
    <location>
        <begin position="53"/>
        <end position="292"/>
    </location>
</feature>
<dbReference type="PANTHER" id="PTHR12110:SF48">
    <property type="entry name" value="BLL3656 PROTEIN"/>
    <property type="match status" value="1"/>
</dbReference>
<sequence>MNRRQALAGLTATTALATVPQIASAHAKRDAFKYALNMSTLRGHKLGFMKEIEVASKAGYRHVEIWINTLQDYLKNGGTTAEARRHLNDSGIVVEDAIGFATWIVDDNAARTKAIEQLKQEMGILAEIGCTRIAAPPMGATNEAGLDLKKAAERYNTILDLGDQSGVVPHLELWGFSKNLSRVSELLYVAVESGHPSAKVLMDVYHLHKGGSGLQQVGWVGKPFIEVFHINDYPASPPRETIVDADRVYPGDGVGPLKDLLSILKNPEKPVILSLEVFNPTYYAQDALLVAKTGLAKMKQVTQGV</sequence>
<accession>A0A4R4KM32</accession>
<gene>
    <name evidence="2" type="ORF">EZE20_03860</name>
</gene>
<dbReference type="InterPro" id="IPR013022">
    <property type="entry name" value="Xyl_isomerase-like_TIM-brl"/>
</dbReference>
<dbReference type="Proteomes" id="UP000295706">
    <property type="component" value="Unassembled WGS sequence"/>
</dbReference>
<proteinExistence type="predicted"/>
<evidence type="ECO:0000259" key="1">
    <source>
        <dbReference type="Pfam" id="PF01261"/>
    </source>
</evidence>
<dbReference type="EMBL" id="SMJU01000002">
    <property type="protein sequence ID" value="TDB68066.1"/>
    <property type="molecule type" value="Genomic_DNA"/>
</dbReference>
<organism evidence="2 3">
    <name type="scientific">Arundinibacter roseus</name>
    <dbReference type="NCBI Taxonomy" id="2070510"/>
    <lineage>
        <taxon>Bacteria</taxon>
        <taxon>Pseudomonadati</taxon>
        <taxon>Bacteroidota</taxon>
        <taxon>Cytophagia</taxon>
        <taxon>Cytophagales</taxon>
        <taxon>Spirosomataceae</taxon>
        <taxon>Arundinibacter</taxon>
    </lineage>
</organism>
<dbReference type="InterPro" id="IPR050312">
    <property type="entry name" value="IolE/XylAMocC-like"/>
</dbReference>
<evidence type="ECO:0000313" key="2">
    <source>
        <dbReference type="EMBL" id="TDB68066.1"/>
    </source>
</evidence>
<keyword evidence="2" id="KW-0413">Isomerase</keyword>